<evidence type="ECO:0000256" key="1">
    <source>
        <dbReference type="ARBA" id="ARBA00004141"/>
    </source>
</evidence>
<proteinExistence type="predicted"/>
<keyword evidence="9" id="KW-1185">Reference proteome</keyword>
<keyword evidence="7" id="KW-0143">Chaperone</keyword>
<name>A0A1I7YF31_9BILA</name>
<dbReference type="FunFam" id="2.60.40.150:FF:000133">
    <property type="entry name" value="Pre-mRNA splicing helicase, putative"/>
    <property type="match status" value="1"/>
</dbReference>
<dbReference type="Pfam" id="PF02889">
    <property type="entry name" value="Sec63"/>
    <property type="match status" value="1"/>
</dbReference>
<dbReference type="SMART" id="SM00973">
    <property type="entry name" value="Sec63"/>
    <property type="match status" value="1"/>
</dbReference>
<dbReference type="SUPFAM" id="SSF81296">
    <property type="entry name" value="E set domains"/>
    <property type="match status" value="1"/>
</dbReference>
<dbReference type="GO" id="GO:0005681">
    <property type="term" value="C:spliceosomal complex"/>
    <property type="evidence" value="ECO:0007669"/>
    <property type="project" value="TreeGrafter"/>
</dbReference>
<dbReference type="AlphaFoldDB" id="A0A1I7YF31"/>
<evidence type="ECO:0000256" key="6">
    <source>
        <dbReference type="ARBA" id="ARBA00023136"/>
    </source>
</evidence>
<dbReference type="FunFam" id="1.10.150.20:FF:000013">
    <property type="entry name" value="U5 small nuclear ribonucleoprotein kDa helicase"/>
    <property type="match status" value="1"/>
</dbReference>
<evidence type="ECO:0000256" key="4">
    <source>
        <dbReference type="ARBA" id="ARBA00022824"/>
    </source>
</evidence>
<dbReference type="GO" id="GO:0005783">
    <property type="term" value="C:endoplasmic reticulum"/>
    <property type="evidence" value="ECO:0007669"/>
    <property type="project" value="UniProtKB-SubCell"/>
</dbReference>
<evidence type="ECO:0000313" key="10">
    <source>
        <dbReference type="WBParaSite" id="L893_g15679.t1"/>
    </source>
</evidence>
<keyword evidence="4" id="KW-0256">Endoplasmic reticulum</keyword>
<dbReference type="InterPro" id="IPR014756">
    <property type="entry name" value="Ig_E-set"/>
</dbReference>
<evidence type="ECO:0000256" key="7">
    <source>
        <dbReference type="ARBA" id="ARBA00023186"/>
    </source>
</evidence>
<dbReference type="Proteomes" id="UP000095287">
    <property type="component" value="Unplaced"/>
</dbReference>
<dbReference type="WBParaSite" id="L893_g15679.t1">
    <property type="protein sequence ID" value="L893_g15679.t1"/>
    <property type="gene ID" value="L893_g15679"/>
</dbReference>
<dbReference type="GO" id="GO:0003724">
    <property type="term" value="F:RNA helicase activity"/>
    <property type="evidence" value="ECO:0007669"/>
    <property type="project" value="TreeGrafter"/>
</dbReference>
<keyword evidence="3" id="KW-0812">Transmembrane</keyword>
<sequence>MEVSQMLTQAMYSNDYVLKQLPHCTSDILERCKAKGLNSVWDLMDLEDDERNEVLQMEPAKLADVARFCNSYPAVEVNFKCERSEVSIGERVTVNIVVERENDEDGLAPAVVAPLYPDAAKRKDEAWWVVLGDKESNELLAIKRVTVNTTQKFALDFTPTKAGRHEYKLYAICDSYVGVDQEFDIPVKVEEGSRQRKRRHEGEEDN</sequence>
<dbReference type="InterPro" id="IPR035892">
    <property type="entry name" value="C2_domain_sf"/>
</dbReference>
<evidence type="ECO:0000259" key="8">
    <source>
        <dbReference type="SMART" id="SM00973"/>
    </source>
</evidence>
<dbReference type="Gene3D" id="2.60.40.150">
    <property type="entry name" value="C2 domain"/>
    <property type="match status" value="1"/>
</dbReference>
<organism evidence="9 10">
    <name type="scientific">Steinernema glaseri</name>
    <dbReference type="NCBI Taxonomy" id="37863"/>
    <lineage>
        <taxon>Eukaryota</taxon>
        <taxon>Metazoa</taxon>
        <taxon>Ecdysozoa</taxon>
        <taxon>Nematoda</taxon>
        <taxon>Chromadorea</taxon>
        <taxon>Rhabditida</taxon>
        <taxon>Tylenchina</taxon>
        <taxon>Panagrolaimomorpha</taxon>
        <taxon>Strongyloidoidea</taxon>
        <taxon>Steinernematidae</taxon>
        <taxon>Steinernema</taxon>
    </lineage>
</organism>
<keyword evidence="5" id="KW-1133">Transmembrane helix</keyword>
<accession>A0A1I7YF31</accession>
<dbReference type="PANTHER" id="PTHR24075:SF5">
    <property type="entry name" value="U5 SMALL NUCLEAR RIBONUCLEOPROTEIN 200 KDA HELICASE"/>
    <property type="match status" value="1"/>
</dbReference>
<reference evidence="10" key="1">
    <citation type="submission" date="2016-11" db="UniProtKB">
        <authorList>
            <consortium name="WormBaseParasite"/>
        </authorList>
    </citation>
    <scope>IDENTIFICATION</scope>
</reference>
<evidence type="ECO:0000256" key="5">
    <source>
        <dbReference type="ARBA" id="ARBA00022989"/>
    </source>
</evidence>
<dbReference type="GO" id="GO:0016020">
    <property type="term" value="C:membrane"/>
    <property type="evidence" value="ECO:0007669"/>
    <property type="project" value="UniProtKB-SubCell"/>
</dbReference>
<dbReference type="SUPFAM" id="SSF158702">
    <property type="entry name" value="Sec63 N-terminal domain-like"/>
    <property type="match status" value="1"/>
</dbReference>
<protein>
    <submittedName>
        <fullName evidence="10">SEC63 domain-containing protein</fullName>
    </submittedName>
</protein>
<dbReference type="GO" id="GO:0003723">
    <property type="term" value="F:RNA binding"/>
    <property type="evidence" value="ECO:0007669"/>
    <property type="project" value="TreeGrafter"/>
</dbReference>
<dbReference type="InterPro" id="IPR004179">
    <property type="entry name" value="Sec63-dom"/>
</dbReference>
<dbReference type="Gene3D" id="1.10.150.20">
    <property type="entry name" value="5' to 3' exonuclease, C-terminal subdomain"/>
    <property type="match status" value="1"/>
</dbReference>
<dbReference type="GO" id="GO:0000388">
    <property type="term" value="P:spliceosome conformational change to release U4 (or U4atac) and U1 (or U11)"/>
    <property type="evidence" value="ECO:0007669"/>
    <property type="project" value="TreeGrafter"/>
</dbReference>
<keyword evidence="6" id="KW-0472">Membrane</keyword>
<comment type="subcellular location">
    <subcellularLocation>
        <location evidence="2">Endoplasmic reticulum</location>
    </subcellularLocation>
    <subcellularLocation>
        <location evidence="1">Membrane</location>
        <topology evidence="1">Multi-pass membrane protein</topology>
    </subcellularLocation>
</comment>
<evidence type="ECO:0000256" key="3">
    <source>
        <dbReference type="ARBA" id="ARBA00022692"/>
    </source>
</evidence>
<evidence type="ECO:0000313" key="9">
    <source>
        <dbReference type="Proteomes" id="UP000095287"/>
    </source>
</evidence>
<feature type="domain" description="SEC63" evidence="8">
    <location>
        <begin position="1"/>
        <end position="187"/>
    </location>
</feature>
<dbReference type="PANTHER" id="PTHR24075">
    <property type="entry name" value="SEC63 DOMAIN-CONTAINING"/>
    <property type="match status" value="1"/>
</dbReference>
<evidence type="ECO:0000256" key="2">
    <source>
        <dbReference type="ARBA" id="ARBA00004240"/>
    </source>
</evidence>